<proteinExistence type="predicted"/>
<evidence type="ECO:0008006" key="6">
    <source>
        <dbReference type="Google" id="ProtNLM"/>
    </source>
</evidence>
<dbReference type="InterPro" id="IPR049159">
    <property type="entry name" value="PF0610-like_wHTH_N"/>
</dbReference>
<dbReference type="Pfam" id="PF23470">
    <property type="entry name" value="Zn_ribbon_PF0610"/>
    <property type="match status" value="1"/>
</dbReference>
<keyword evidence="5" id="KW-1185">Reference proteome</keyword>
<reference evidence="5" key="1">
    <citation type="submission" date="2016-10" db="EMBL/GenBank/DDBJ databases">
        <authorList>
            <person name="Varghese N."/>
            <person name="Submissions S."/>
        </authorList>
    </citation>
    <scope>NUCLEOTIDE SEQUENCE [LARGE SCALE GENOMIC DNA]</scope>
    <source>
        <strain evidence="5">DSM 22427</strain>
    </source>
</reference>
<protein>
    <recommendedName>
        <fullName evidence="6">Transcriptional regulator</fullName>
    </recommendedName>
</protein>
<dbReference type="Pfam" id="PF21476">
    <property type="entry name" value="PF0610-like_N"/>
    <property type="match status" value="1"/>
</dbReference>
<sequence length="96" mass="10493">MREADETTRQRLADELRGEAATPSELAVALDLTPHAVVRHAEHVARSVDSTDEEFLVAPPTCRDCGFDGFDDLLNLPSRCPSCKSEAVDEPVLTVE</sequence>
<evidence type="ECO:0000259" key="3">
    <source>
        <dbReference type="Pfam" id="PF23470"/>
    </source>
</evidence>
<dbReference type="EMBL" id="FOZS01000002">
    <property type="protein sequence ID" value="SFS70917.1"/>
    <property type="molecule type" value="Genomic_DNA"/>
</dbReference>
<dbReference type="InterPro" id="IPR038767">
    <property type="entry name" value="PF0610-like"/>
</dbReference>
<feature type="domain" description="PF0610-like winged HTH N-terminal" evidence="2">
    <location>
        <begin position="7"/>
        <end position="56"/>
    </location>
</feature>
<name>A0A1I6S1V2_9EURY</name>
<gene>
    <name evidence="4" type="ORF">SAMN04488556_2374</name>
</gene>
<dbReference type="AlphaFoldDB" id="A0A1I6S1V2"/>
<feature type="region of interest" description="Disordered" evidence="1">
    <location>
        <begin position="1"/>
        <end position="20"/>
    </location>
</feature>
<dbReference type="RefSeq" id="WP_092904809.1">
    <property type="nucleotide sequence ID" value="NZ_FOZS01000002.1"/>
</dbReference>
<dbReference type="InterPro" id="IPR057022">
    <property type="entry name" value="PF0610-like_Zn_ribbon_C"/>
</dbReference>
<dbReference type="PANTHER" id="PTHR40663:SF2">
    <property type="entry name" value="TRANSCRIPTIONAL REGULATOR"/>
    <property type="match status" value="1"/>
</dbReference>
<dbReference type="SUPFAM" id="SSF46785">
    <property type="entry name" value="Winged helix' DNA-binding domain"/>
    <property type="match status" value="1"/>
</dbReference>
<accession>A0A1I6S1V2</accession>
<evidence type="ECO:0000259" key="2">
    <source>
        <dbReference type="Pfam" id="PF21476"/>
    </source>
</evidence>
<evidence type="ECO:0000256" key="1">
    <source>
        <dbReference type="SAM" id="MobiDB-lite"/>
    </source>
</evidence>
<dbReference type="PANTHER" id="PTHR40663">
    <property type="match status" value="1"/>
</dbReference>
<dbReference type="InterPro" id="IPR036390">
    <property type="entry name" value="WH_DNA-bd_sf"/>
</dbReference>
<organism evidence="4 5">
    <name type="scientific">Halostagnicola kamekurae</name>
    <dbReference type="NCBI Taxonomy" id="619731"/>
    <lineage>
        <taxon>Archaea</taxon>
        <taxon>Methanobacteriati</taxon>
        <taxon>Methanobacteriota</taxon>
        <taxon>Stenosarchaea group</taxon>
        <taxon>Halobacteria</taxon>
        <taxon>Halobacteriales</taxon>
        <taxon>Natrialbaceae</taxon>
        <taxon>Halostagnicola</taxon>
    </lineage>
</organism>
<dbReference type="Proteomes" id="UP000199199">
    <property type="component" value="Unassembled WGS sequence"/>
</dbReference>
<evidence type="ECO:0000313" key="4">
    <source>
        <dbReference type="EMBL" id="SFS70917.1"/>
    </source>
</evidence>
<dbReference type="OrthoDB" id="30924at2157"/>
<feature type="domain" description="PF0610-like rubredoxin-like zinc beta-ribbon C-terminal" evidence="3">
    <location>
        <begin position="59"/>
        <end position="96"/>
    </location>
</feature>
<evidence type="ECO:0000313" key="5">
    <source>
        <dbReference type="Proteomes" id="UP000199199"/>
    </source>
</evidence>
<feature type="compositionally biased region" description="Basic and acidic residues" evidence="1">
    <location>
        <begin position="1"/>
        <end position="18"/>
    </location>
</feature>